<keyword evidence="1" id="KW-1133">Transmembrane helix</keyword>
<keyword evidence="3" id="KW-1185">Reference proteome</keyword>
<keyword evidence="1" id="KW-0812">Transmembrane</keyword>
<dbReference type="AlphaFoldDB" id="A0A495JQK9"/>
<evidence type="ECO:0000256" key="1">
    <source>
        <dbReference type="SAM" id="Phobius"/>
    </source>
</evidence>
<reference evidence="2 3" key="1">
    <citation type="submission" date="2018-10" db="EMBL/GenBank/DDBJ databases">
        <title>Sequencing the genomes of 1000 actinobacteria strains.</title>
        <authorList>
            <person name="Klenk H.-P."/>
        </authorList>
    </citation>
    <scope>NUCLEOTIDE SEQUENCE [LARGE SCALE GENOMIC DNA]</scope>
    <source>
        <strain evidence="2 3">DSM 45175</strain>
    </source>
</reference>
<comment type="caution">
    <text evidence="2">The sequence shown here is derived from an EMBL/GenBank/DDBJ whole genome shotgun (WGS) entry which is preliminary data.</text>
</comment>
<dbReference type="RefSeq" id="WP_170208660.1">
    <property type="nucleotide sequence ID" value="NZ_RBKT01000001.1"/>
</dbReference>
<evidence type="ECO:0000313" key="2">
    <source>
        <dbReference type="EMBL" id="RKR90339.1"/>
    </source>
</evidence>
<proteinExistence type="predicted"/>
<dbReference type="EMBL" id="RBKT01000001">
    <property type="protein sequence ID" value="RKR90339.1"/>
    <property type="molecule type" value="Genomic_DNA"/>
</dbReference>
<gene>
    <name evidence="2" type="ORF">BDK92_4709</name>
</gene>
<keyword evidence="1" id="KW-0472">Membrane</keyword>
<organism evidence="2 3">
    <name type="scientific">Micromonospora pisi</name>
    <dbReference type="NCBI Taxonomy" id="589240"/>
    <lineage>
        <taxon>Bacteria</taxon>
        <taxon>Bacillati</taxon>
        <taxon>Actinomycetota</taxon>
        <taxon>Actinomycetes</taxon>
        <taxon>Micromonosporales</taxon>
        <taxon>Micromonosporaceae</taxon>
        <taxon>Micromonospora</taxon>
    </lineage>
</organism>
<sequence length="55" mass="6188">MKAFVPWLTVLAVIVALNALRLRPLATVVAIGWLAYCVWSWVRPTRTRHDDGRAG</sequence>
<feature type="transmembrane region" description="Helical" evidence="1">
    <location>
        <begin position="26"/>
        <end position="42"/>
    </location>
</feature>
<dbReference type="Proteomes" id="UP000277671">
    <property type="component" value="Unassembled WGS sequence"/>
</dbReference>
<name>A0A495JQK9_9ACTN</name>
<accession>A0A495JQK9</accession>
<protein>
    <submittedName>
        <fullName evidence="2">Uncharacterized protein</fullName>
    </submittedName>
</protein>
<evidence type="ECO:0000313" key="3">
    <source>
        <dbReference type="Proteomes" id="UP000277671"/>
    </source>
</evidence>